<comment type="pathway">
    <text evidence="1 6">Carbohydrate biosynthesis; dTDP-L-rhamnose biosynthesis.</text>
</comment>
<evidence type="ECO:0000256" key="4">
    <source>
        <dbReference type="ARBA" id="ARBA00017099"/>
    </source>
</evidence>
<dbReference type="InterPro" id="IPR036291">
    <property type="entry name" value="NAD(P)-bd_dom_sf"/>
</dbReference>
<dbReference type="GO" id="GO:0048269">
    <property type="term" value="C:methionine adenosyltransferase complex"/>
    <property type="evidence" value="ECO:0007669"/>
    <property type="project" value="TreeGrafter"/>
</dbReference>
<keyword evidence="9" id="KW-1185">Reference proteome</keyword>
<dbReference type="UniPathway" id="UPA00281"/>
<keyword evidence="6" id="KW-0521">NADP</keyword>
<dbReference type="GO" id="GO:0048270">
    <property type="term" value="F:methionine adenosyltransferase regulator activity"/>
    <property type="evidence" value="ECO:0007669"/>
    <property type="project" value="TreeGrafter"/>
</dbReference>
<sequence length="252" mass="28963">MKTILMTGLTGTLGPKVAKQFSQRGWHVVEWNHHQVAPDNEQDSNTFWQSQTIDAVCHMAMGSEEWAAWLAKRCAEQKIPYLFVSTAMVFDAEVDGPYGIFNERNTKDDYGLYKVRCEDAIWQVNPDAMIARIGWQIHDEAVGNNMLTHLERQHHEEGVISASQSWYPATSHMDDTAIGFLQLIERNEPGLYHLDSNASERLSFYELVCLLKDYYNKDWNVVANEDYQHDQRLQDERVGLPPLSARFGKPKS</sequence>
<dbReference type="PANTHER" id="PTHR10491:SF4">
    <property type="entry name" value="METHIONINE ADENOSYLTRANSFERASE 2 SUBUNIT BETA"/>
    <property type="match status" value="1"/>
</dbReference>
<evidence type="ECO:0000313" key="8">
    <source>
        <dbReference type="EMBL" id="GAL36839.1"/>
    </source>
</evidence>
<reference evidence="8 9" key="2">
    <citation type="submission" date="2014-09" db="EMBL/GenBank/DDBJ databases">
        <authorList>
            <consortium name="NBRP consortium"/>
            <person name="Sawabe T."/>
            <person name="Meirelles P."/>
            <person name="Nakanishi M."/>
            <person name="Sayaka M."/>
            <person name="Hattori M."/>
            <person name="Ohkuma M."/>
        </authorList>
    </citation>
    <scope>NUCLEOTIDE SEQUENCE [LARGE SCALE GENOMIC DNA]</scope>
    <source>
        <strain evidence="8 9">JCM 19240</strain>
    </source>
</reference>
<reference evidence="8 9" key="1">
    <citation type="submission" date="2014-09" db="EMBL/GenBank/DDBJ databases">
        <title>Vibrio maritimus JCM 19240. (C210) whole genome shotgun sequence.</title>
        <authorList>
            <person name="Sawabe T."/>
            <person name="Meirelles P."/>
            <person name="Nakanishi M."/>
            <person name="Sayaka M."/>
            <person name="Hattori M."/>
            <person name="Ohkuma M."/>
        </authorList>
    </citation>
    <scope>NUCLEOTIDE SEQUENCE [LARGE SCALE GENOMIC DNA]</scope>
    <source>
        <strain evidence="8 9">JCM 19240</strain>
    </source>
</reference>
<dbReference type="OrthoDB" id="9803892at2"/>
<accession>A0A090TDH8</accession>
<evidence type="ECO:0000256" key="1">
    <source>
        <dbReference type="ARBA" id="ARBA00004781"/>
    </source>
</evidence>
<dbReference type="SUPFAM" id="SSF51735">
    <property type="entry name" value="NAD(P)-binding Rossmann-fold domains"/>
    <property type="match status" value="1"/>
</dbReference>
<evidence type="ECO:0000256" key="5">
    <source>
        <dbReference type="ARBA" id="ARBA00048200"/>
    </source>
</evidence>
<evidence type="ECO:0000259" key="7">
    <source>
        <dbReference type="Pfam" id="PF04321"/>
    </source>
</evidence>
<dbReference type="AlphaFoldDB" id="A0A090TDH8"/>
<dbReference type="UniPathway" id="UPA00124"/>
<evidence type="ECO:0000256" key="6">
    <source>
        <dbReference type="RuleBase" id="RU364082"/>
    </source>
</evidence>
<comment type="catalytic activity">
    <reaction evidence="5 6">
        <text>dTDP-beta-L-rhamnose + NADP(+) = dTDP-4-dehydro-beta-L-rhamnose + NADPH + H(+)</text>
        <dbReference type="Rhea" id="RHEA:21796"/>
        <dbReference type="ChEBI" id="CHEBI:15378"/>
        <dbReference type="ChEBI" id="CHEBI:57510"/>
        <dbReference type="ChEBI" id="CHEBI:57783"/>
        <dbReference type="ChEBI" id="CHEBI:58349"/>
        <dbReference type="ChEBI" id="CHEBI:62830"/>
        <dbReference type="EC" id="1.1.1.133"/>
    </reaction>
</comment>
<dbReference type="GO" id="GO:0009243">
    <property type="term" value="P:O antigen biosynthetic process"/>
    <property type="evidence" value="ECO:0007669"/>
    <property type="project" value="UniProtKB-UniPathway"/>
</dbReference>
<evidence type="ECO:0000256" key="2">
    <source>
        <dbReference type="ARBA" id="ARBA00010944"/>
    </source>
</evidence>
<feature type="domain" description="RmlD-like substrate binding" evidence="7">
    <location>
        <begin position="68"/>
        <end position="209"/>
    </location>
</feature>
<dbReference type="InterPro" id="IPR029903">
    <property type="entry name" value="RmlD-like-bd"/>
</dbReference>
<dbReference type="EMBL" id="BBMT01000012">
    <property type="protein sequence ID" value="GAL36839.1"/>
    <property type="molecule type" value="Genomic_DNA"/>
</dbReference>
<dbReference type="PANTHER" id="PTHR10491">
    <property type="entry name" value="DTDP-4-DEHYDRORHAMNOSE REDUCTASE"/>
    <property type="match status" value="1"/>
</dbReference>
<comment type="function">
    <text evidence="6">Catalyzes the reduction of dTDP-6-deoxy-L-lyxo-4-hexulose to yield dTDP-L-rhamnose.</text>
</comment>
<comment type="similarity">
    <text evidence="2 6">Belongs to the dTDP-4-dehydrorhamnose reductase family.</text>
</comment>
<gene>
    <name evidence="8" type="ORF">JCM19240_2908</name>
</gene>
<comment type="caution">
    <text evidence="8">The sequence shown here is derived from an EMBL/GenBank/DDBJ whole genome shotgun (WGS) entry which is preliminary data.</text>
</comment>
<keyword evidence="6" id="KW-0560">Oxidoreductase</keyword>
<organism evidence="8 9">
    <name type="scientific">Vibrio maritimus</name>
    <dbReference type="NCBI Taxonomy" id="990268"/>
    <lineage>
        <taxon>Bacteria</taxon>
        <taxon>Pseudomonadati</taxon>
        <taxon>Pseudomonadota</taxon>
        <taxon>Gammaproteobacteria</taxon>
        <taxon>Vibrionales</taxon>
        <taxon>Vibrionaceae</taxon>
        <taxon>Vibrio</taxon>
    </lineage>
</organism>
<proteinExistence type="inferred from homology"/>
<dbReference type="GO" id="GO:0006556">
    <property type="term" value="P:S-adenosylmethionine biosynthetic process"/>
    <property type="evidence" value="ECO:0007669"/>
    <property type="project" value="TreeGrafter"/>
</dbReference>
<evidence type="ECO:0000256" key="3">
    <source>
        <dbReference type="ARBA" id="ARBA00012929"/>
    </source>
</evidence>
<dbReference type="InterPro" id="IPR005913">
    <property type="entry name" value="dTDP_dehydrorham_reduct"/>
</dbReference>
<name>A0A090TDH8_9VIBR</name>
<dbReference type="GO" id="GO:0008831">
    <property type="term" value="F:dTDP-4-dehydrorhamnose reductase activity"/>
    <property type="evidence" value="ECO:0007669"/>
    <property type="project" value="UniProtKB-EC"/>
</dbReference>
<dbReference type="Pfam" id="PF04321">
    <property type="entry name" value="RmlD_sub_bind"/>
    <property type="match status" value="1"/>
</dbReference>
<evidence type="ECO:0000313" key="9">
    <source>
        <dbReference type="Proteomes" id="UP000029224"/>
    </source>
</evidence>
<dbReference type="EC" id="1.1.1.133" evidence="3 6"/>
<protein>
    <recommendedName>
        <fullName evidence="4 6">dTDP-4-dehydrorhamnose reductase</fullName>
        <ecNumber evidence="3 6">1.1.1.133</ecNumber>
    </recommendedName>
</protein>
<comment type="cofactor">
    <cofactor evidence="6">
        <name>Mg(2+)</name>
        <dbReference type="ChEBI" id="CHEBI:18420"/>
    </cofactor>
    <text evidence="6">Binds 1 Mg(2+) ion per monomer.</text>
</comment>
<dbReference type="Proteomes" id="UP000029224">
    <property type="component" value="Unassembled WGS sequence"/>
</dbReference>
<dbReference type="Gene3D" id="3.40.50.720">
    <property type="entry name" value="NAD(P)-binding Rossmann-like Domain"/>
    <property type="match status" value="1"/>
</dbReference>
<dbReference type="GO" id="GO:0019305">
    <property type="term" value="P:dTDP-rhamnose biosynthetic process"/>
    <property type="evidence" value="ECO:0007669"/>
    <property type="project" value="UniProtKB-UniPathway"/>
</dbReference>